<dbReference type="SUPFAM" id="SSF46785">
    <property type="entry name" value="Winged helix' DNA-binding domain"/>
    <property type="match status" value="1"/>
</dbReference>
<dbReference type="EMBL" id="AP013035">
    <property type="protein sequence ID" value="BAT71949.1"/>
    <property type="molecule type" value="Genomic_DNA"/>
</dbReference>
<dbReference type="OrthoDB" id="9799482at2"/>
<evidence type="ECO:0000313" key="6">
    <source>
        <dbReference type="Proteomes" id="UP000063234"/>
    </source>
</evidence>
<evidence type="ECO:0000256" key="3">
    <source>
        <dbReference type="ARBA" id="ARBA00023163"/>
    </source>
</evidence>
<name>A0A0S3QUD6_THET7</name>
<reference evidence="6" key="1">
    <citation type="journal article" date="2018" name="Science">
        <title>A primordial and reversible TCA cycle in a facultatively chemolithoautotrophic thermophile.</title>
        <authorList>
            <person name="Nunoura T."/>
            <person name="Chikaraishi Y."/>
            <person name="Izaki R."/>
            <person name="Suwa T."/>
            <person name="Sato T."/>
            <person name="Harada T."/>
            <person name="Mori K."/>
            <person name="Kato Y."/>
            <person name="Miyazaki M."/>
            <person name="Shimamura S."/>
            <person name="Yanagawa K."/>
            <person name="Shuto A."/>
            <person name="Ohkouchi N."/>
            <person name="Fujita N."/>
            <person name="Takaki Y."/>
            <person name="Atomi H."/>
            <person name="Takai K."/>
        </authorList>
    </citation>
    <scope>NUCLEOTIDE SEQUENCE [LARGE SCALE GENOMIC DNA]</scope>
    <source>
        <strain evidence="6">DSM 17441 / JCM 13301 / NBRC 103674 / ABI70S6</strain>
    </source>
</reference>
<organism evidence="5 6">
    <name type="scientific">Thermosulfidibacter takaii (strain DSM 17441 / JCM 13301 / NBRC 103674 / ABI70S6)</name>
    <dbReference type="NCBI Taxonomy" id="1298851"/>
    <lineage>
        <taxon>Bacteria</taxon>
        <taxon>Pseudomonadati</taxon>
        <taxon>Thermosulfidibacterota</taxon>
        <taxon>Thermosulfidibacteria</taxon>
        <taxon>Thermosulfidibacterales</taxon>
        <taxon>Thermosulfidibacteraceae</taxon>
    </lineage>
</organism>
<dbReference type="KEGG" id="ttk:TST_1157"/>
<dbReference type="Proteomes" id="UP000063234">
    <property type="component" value="Chromosome"/>
</dbReference>
<keyword evidence="3" id="KW-0804">Transcription</keyword>
<dbReference type="PROSITE" id="PS50949">
    <property type="entry name" value="HTH_GNTR"/>
    <property type="match status" value="1"/>
</dbReference>
<dbReference type="RefSeq" id="WP_068549943.1">
    <property type="nucleotide sequence ID" value="NZ_AP013035.1"/>
</dbReference>
<evidence type="ECO:0000256" key="1">
    <source>
        <dbReference type="ARBA" id="ARBA00023015"/>
    </source>
</evidence>
<dbReference type="STRING" id="1298851.TST_1157"/>
<dbReference type="Gene3D" id="1.20.120.530">
    <property type="entry name" value="GntR ligand-binding domain-like"/>
    <property type="match status" value="1"/>
</dbReference>
<dbReference type="InterPro" id="IPR000524">
    <property type="entry name" value="Tscrpt_reg_HTH_GntR"/>
</dbReference>
<keyword evidence="1" id="KW-0805">Transcription regulation</keyword>
<dbReference type="InterPro" id="IPR036388">
    <property type="entry name" value="WH-like_DNA-bd_sf"/>
</dbReference>
<gene>
    <name evidence="5" type="primary">pdhR</name>
    <name evidence="5" type="ORF">TST_1157</name>
</gene>
<keyword evidence="5" id="KW-0670">Pyruvate</keyword>
<accession>A0A0S3QUD6</accession>
<dbReference type="SMART" id="SM00895">
    <property type="entry name" value="FCD"/>
    <property type="match status" value="1"/>
</dbReference>
<dbReference type="SMART" id="SM00345">
    <property type="entry name" value="HTH_GNTR"/>
    <property type="match status" value="1"/>
</dbReference>
<dbReference type="InterPro" id="IPR008920">
    <property type="entry name" value="TF_FadR/GntR_C"/>
</dbReference>
<keyword evidence="6" id="KW-1185">Reference proteome</keyword>
<keyword evidence="2" id="KW-0238">DNA-binding</keyword>
<dbReference type="GO" id="GO:0003677">
    <property type="term" value="F:DNA binding"/>
    <property type="evidence" value="ECO:0007669"/>
    <property type="project" value="UniProtKB-KW"/>
</dbReference>
<dbReference type="Pfam" id="PF07729">
    <property type="entry name" value="FCD"/>
    <property type="match status" value="1"/>
</dbReference>
<dbReference type="InterPro" id="IPR011711">
    <property type="entry name" value="GntR_C"/>
</dbReference>
<evidence type="ECO:0000313" key="5">
    <source>
        <dbReference type="EMBL" id="BAT71949.1"/>
    </source>
</evidence>
<dbReference type="AlphaFoldDB" id="A0A0S3QUD6"/>
<dbReference type="GO" id="GO:0003700">
    <property type="term" value="F:DNA-binding transcription factor activity"/>
    <property type="evidence" value="ECO:0007669"/>
    <property type="project" value="InterPro"/>
</dbReference>
<proteinExistence type="predicted"/>
<dbReference type="PANTHER" id="PTHR43537:SF5">
    <property type="entry name" value="UXU OPERON TRANSCRIPTIONAL REGULATOR"/>
    <property type="match status" value="1"/>
</dbReference>
<dbReference type="PRINTS" id="PR00035">
    <property type="entry name" value="HTHGNTR"/>
</dbReference>
<sequence length="245" mass="28602">MFRRIKPRRMSDEVYEQLRELIISGLLKPGDKLPPERELAEKMGVSRPVVREAISRLVAKGYLENVQGSGTYVCSVAQSCLEESPAHDFLKSGSKAMLQIVEVRKILETWSAALAAERATQQELNQMREYLKEFETSVKKGELAHTVDANFHLSISYATHNTFLIHLMDSIYSLIERVTYEIGHKVRWSSEDYWELYRQHHAIYKAIENRDPEMAYLKMMEHMIYVERQIKRALVEKRVESFLSF</sequence>
<protein>
    <submittedName>
        <fullName evidence="5">GntR family transcriptional regulator, transcriptional repressor for pyruvate dehydrogenase complex</fullName>
    </submittedName>
</protein>
<dbReference type="PANTHER" id="PTHR43537">
    <property type="entry name" value="TRANSCRIPTIONAL REGULATOR, GNTR FAMILY"/>
    <property type="match status" value="1"/>
</dbReference>
<dbReference type="SUPFAM" id="SSF48008">
    <property type="entry name" value="GntR ligand-binding domain-like"/>
    <property type="match status" value="1"/>
</dbReference>
<evidence type="ECO:0000256" key="2">
    <source>
        <dbReference type="ARBA" id="ARBA00023125"/>
    </source>
</evidence>
<dbReference type="PATRIC" id="fig|1298851.3.peg.1215"/>
<dbReference type="Gene3D" id="1.10.10.10">
    <property type="entry name" value="Winged helix-like DNA-binding domain superfamily/Winged helix DNA-binding domain"/>
    <property type="match status" value="1"/>
</dbReference>
<feature type="domain" description="HTH gntR-type" evidence="4">
    <location>
        <begin position="8"/>
        <end position="76"/>
    </location>
</feature>
<dbReference type="InterPro" id="IPR036390">
    <property type="entry name" value="WH_DNA-bd_sf"/>
</dbReference>
<evidence type="ECO:0000259" key="4">
    <source>
        <dbReference type="PROSITE" id="PS50949"/>
    </source>
</evidence>
<dbReference type="CDD" id="cd07377">
    <property type="entry name" value="WHTH_GntR"/>
    <property type="match status" value="1"/>
</dbReference>
<dbReference type="Pfam" id="PF00392">
    <property type="entry name" value="GntR"/>
    <property type="match status" value="1"/>
</dbReference>